<proteinExistence type="predicted"/>
<dbReference type="Proteomes" id="UP000198638">
    <property type="component" value="Unassembled WGS sequence"/>
</dbReference>
<sequence length="47" mass="5324">MPHRWTRHAAFVRIALLAVVTQLDPSKIDMNATYTNDFARKAATPVK</sequence>
<keyword evidence="2" id="KW-1185">Reference proteome</keyword>
<accession>A0A1H4HTJ2</accession>
<evidence type="ECO:0000313" key="1">
    <source>
        <dbReference type="EMBL" id="SEB25075.1"/>
    </source>
</evidence>
<dbReference type="AlphaFoldDB" id="A0A1H4HTJ2"/>
<organism evidence="1 2">
    <name type="scientific">Paraburkholderia sartisoli</name>
    <dbReference type="NCBI Taxonomy" id="83784"/>
    <lineage>
        <taxon>Bacteria</taxon>
        <taxon>Pseudomonadati</taxon>
        <taxon>Pseudomonadota</taxon>
        <taxon>Betaproteobacteria</taxon>
        <taxon>Burkholderiales</taxon>
        <taxon>Burkholderiaceae</taxon>
        <taxon>Paraburkholderia</taxon>
    </lineage>
</organism>
<dbReference type="RefSeq" id="WP_176954260.1">
    <property type="nucleotide sequence ID" value="NZ_FNRQ01000017.1"/>
</dbReference>
<name>A0A1H4HTJ2_9BURK</name>
<protein>
    <submittedName>
        <fullName evidence="1">NitT/TauT family transport system substrate-binding protein</fullName>
    </submittedName>
</protein>
<evidence type="ECO:0000313" key="2">
    <source>
        <dbReference type="Proteomes" id="UP000198638"/>
    </source>
</evidence>
<dbReference type="EMBL" id="FNRQ01000017">
    <property type="protein sequence ID" value="SEB25075.1"/>
    <property type="molecule type" value="Genomic_DNA"/>
</dbReference>
<gene>
    <name evidence="1" type="ORF">SAMN05192564_11718</name>
</gene>
<reference evidence="2" key="1">
    <citation type="submission" date="2016-10" db="EMBL/GenBank/DDBJ databases">
        <authorList>
            <person name="Varghese N."/>
            <person name="Submissions S."/>
        </authorList>
    </citation>
    <scope>NUCLEOTIDE SEQUENCE [LARGE SCALE GENOMIC DNA]</scope>
    <source>
        <strain evidence="2">LMG 24000</strain>
    </source>
</reference>